<evidence type="ECO:0000259" key="1">
    <source>
        <dbReference type="Pfam" id="PF13411"/>
    </source>
</evidence>
<reference evidence="2" key="1">
    <citation type="submission" date="2020-03" db="EMBL/GenBank/DDBJ databases">
        <title>Draft sequencing of Paenibacilllus sp. S3N08.</title>
        <authorList>
            <person name="Kim D.-U."/>
        </authorList>
    </citation>
    <scope>NUCLEOTIDE SEQUENCE</scope>
    <source>
        <strain evidence="2">S3N08</strain>
    </source>
</reference>
<evidence type="ECO:0000313" key="3">
    <source>
        <dbReference type="Proteomes" id="UP001165962"/>
    </source>
</evidence>
<evidence type="ECO:0000313" key="2">
    <source>
        <dbReference type="EMBL" id="NHN30348.1"/>
    </source>
</evidence>
<dbReference type="InterPro" id="IPR000551">
    <property type="entry name" value="MerR-type_HTH_dom"/>
</dbReference>
<dbReference type="RefSeq" id="WP_166149249.1">
    <property type="nucleotide sequence ID" value="NZ_JAAOIW010000003.1"/>
</dbReference>
<name>A0ABX0J3W9_9BACL</name>
<protein>
    <submittedName>
        <fullName evidence="2">MerR family transcriptional regulator</fullName>
    </submittedName>
</protein>
<dbReference type="InterPro" id="IPR009061">
    <property type="entry name" value="DNA-bd_dom_put_sf"/>
</dbReference>
<comment type="caution">
    <text evidence="2">The sequence shown here is derived from an EMBL/GenBank/DDBJ whole genome shotgun (WGS) entry which is preliminary data.</text>
</comment>
<dbReference type="SUPFAM" id="SSF46955">
    <property type="entry name" value="Putative DNA-binding domain"/>
    <property type="match status" value="1"/>
</dbReference>
<gene>
    <name evidence="2" type="ORF">G9U52_10935</name>
</gene>
<dbReference type="Pfam" id="PF13411">
    <property type="entry name" value="MerR_1"/>
    <property type="match status" value="1"/>
</dbReference>
<organism evidence="2 3">
    <name type="scientific">Paenibacillus agricola</name>
    <dbReference type="NCBI Taxonomy" id="2716264"/>
    <lineage>
        <taxon>Bacteria</taxon>
        <taxon>Bacillati</taxon>
        <taxon>Bacillota</taxon>
        <taxon>Bacilli</taxon>
        <taxon>Bacillales</taxon>
        <taxon>Paenibacillaceae</taxon>
        <taxon>Paenibacillus</taxon>
    </lineage>
</organism>
<proteinExistence type="predicted"/>
<feature type="domain" description="HTH merR-type" evidence="1">
    <location>
        <begin position="9"/>
        <end position="71"/>
    </location>
</feature>
<dbReference type="Proteomes" id="UP001165962">
    <property type="component" value="Unassembled WGS sequence"/>
</dbReference>
<dbReference type="EMBL" id="JAAOIW010000003">
    <property type="protein sequence ID" value="NHN30348.1"/>
    <property type="molecule type" value="Genomic_DNA"/>
</dbReference>
<sequence length="86" mass="10336">MRPYLRNYELVVRLNIKRGTLTHWIKYFQEFLPIDKQGDVKCYGYEAINVLLRIKTLREQLYSKPSIREILINEGYPIFTKNPDNS</sequence>
<accession>A0ABX0J3W9</accession>
<keyword evidence="3" id="KW-1185">Reference proteome</keyword>